<comment type="caution">
    <text evidence="5">The sequence shown here is derived from an EMBL/GenBank/DDBJ whole genome shotgun (WGS) entry which is preliminary data.</text>
</comment>
<evidence type="ECO:0000313" key="6">
    <source>
        <dbReference type="Proteomes" id="UP000609064"/>
    </source>
</evidence>
<dbReference type="InterPro" id="IPR036821">
    <property type="entry name" value="Peptide_deformylase_sf"/>
</dbReference>
<feature type="binding site" evidence="4">
    <location>
        <position position="137"/>
    </location>
    <ligand>
        <name>Fe cation</name>
        <dbReference type="ChEBI" id="CHEBI:24875"/>
    </ligand>
</feature>
<keyword evidence="2 4" id="KW-0479">Metal-binding</keyword>
<dbReference type="HAMAP" id="MF_00163">
    <property type="entry name" value="Pep_deformylase"/>
    <property type="match status" value="1"/>
</dbReference>
<evidence type="ECO:0000256" key="3">
    <source>
        <dbReference type="ARBA" id="ARBA00022801"/>
    </source>
</evidence>
<dbReference type="EC" id="3.5.1.88" evidence="4"/>
<reference evidence="5" key="2">
    <citation type="submission" date="2020-09" db="EMBL/GenBank/DDBJ databases">
        <authorList>
            <person name="Sun Q."/>
            <person name="Zhou Y."/>
        </authorList>
    </citation>
    <scope>NUCLEOTIDE SEQUENCE</scope>
    <source>
        <strain evidence="5">CGMCC 1.15958</strain>
    </source>
</reference>
<evidence type="ECO:0000313" key="5">
    <source>
        <dbReference type="EMBL" id="GGD59512.1"/>
    </source>
</evidence>
<dbReference type="SUPFAM" id="SSF56420">
    <property type="entry name" value="Peptide deformylase"/>
    <property type="match status" value="1"/>
</dbReference>
<sequence length="166" mass="19597">MKKLNDLLQLGDPRLYEVCEPVYEHELPQVKEWVADLHNVMEEIRAKYQFGRGIAAPQLGVMKRLIYLNLDRPITIINPVFENLSDEMFELWDDCMSFPNLLVKVKRHKALTIKYLDENWQPQTWQVEDAISELLQHEYDHLNGILCTMRAIDNQSFKWRPTPSGN</sequence>
<dbReference type="GO" id="GO:0042586">
    <property type="term" value="F:peptide deformylase activity"/>
    <property type="evidence" value="ECO:0007669"/>
    <property type="project" value="UniProtKB-UniRule"/>
</dbReference>
<proteinExistence type="inferred from homology"/>
<gene>
    <name evidence="5" type="primary">defA</name>
    <name evidence="4" type="synonym">def</name>
    <name evidence="5" type="ORF">GCM10011514_24380</name>
</gene>
<dbReference type="InterPro" id="IPR023635">
    <property type="entry name" value="Peptide_deformylase"/>
</dbReference>
<dbReference type="AlphaFoldDB" id="A0A916YSI0"/>
<dbReference type="Gene3D" id="3.90.45.10">
    <property type="entry name" value="Peptide deformylase"/>
    <property type="match status" value="1"/>
</dbReference>
<feature type="active site" evidence="4">
    <location>
        <position position="138"/>
    </location>
</feature>
<keyword evidence="4" id="KW-0408">Iron</keyword>
<comment type="cofactor">
    <cofactor evidence="4">
        <name>Fe(2+)</name>
        <dbReference type="ChEBI" id="CHEBI:29033"/>
    </cofactor>
    <text evidence="4">Binds 1 Fe(2+) ion.</text>
</comment>
<evidence type="ECO:0000256" key="2">
    <source>
        <dbReference type="ARBA" id="ARBA00022723"/>
    </source>
</evidence>
<dbReference type="PANTHER" id="PTHR10458:SF22">
    <property type="entry name" value="PEPTIDE DEFORMYLASE"/>
    <property type="match status" value="1"/>
</dbReference>
<dbReference type="PIRSF" id="PIRSF004749">
    <property type="entry name" value="Pep_def"/>
    <property type="match status" value="1"/>
</dbReference>
<keyword evidence="3 4" id="KW-0378">Hydrolase</keyword>
<dbReference type="Proteomes" id="UP000609064">
    <property type="component" value="Unassembled WGS sequence"/>
</dbReference>
<dbReference type="CDD" id="cd00487">
    <property type="entry name" value="Pep_deformylase"/>
    <property type="match status" value="1"/>
</dbReference>
<dbReference type="GO" id="GO:0006412">
    <property type="term" value="P:translation"/>
    <property type="evidence" value="ECO:0007669"/>
    <property type="project" value="UniProtKB-UniRule"/>
</dbReference>
<dbReference type="GO" id="GO:0046872">
    <property type="term" value="F:metal ion binding"/>
    <property type="evidence" value="ECO:0007669"/>
    <property type="project" value="UniProtKB-KW"/>
</dbReference>
<dbReference type="RefSeq" id="WP_188766361.1">
    <property type="nucleotide sequence ID" value="NZ_BMKK01000004.1"/>
</dbReference>
<keyword evidence="4" id="KW-0648">Protein biosynthesis</keyword>
<dbReference type="PRINTS" id="PR01576">
    <property type="entry name" value="PDEFORMYLASE"/>
</dbReference>
<evidence type="ECO:0000256" key="4">
    <source>
        <dbReference type="HAMAP-Rule" id="MF_00163"/>
    </source>
</evidence>
<name>A0A916YSI0_9BACT</name>
<comment type="function">
    <text evidence="4">Removes the formyl group from the N-terminal Met of newly synthesized proteins. Requires at least a dipeptide for an efficient rate of reaction. N-terminal L-methionine is a prerequisite for activity but the enzyme has broad specificity at other positions.</text>
</comment>
<feature type="binding site" evidence="4">
    <location>
        <position position="141"/>
    </location>
    <ligand>
        <name>Fe cation</name>
        <dbReference type="ChEBI" id="CHEBI:24875"/>
    </ligand>
</feature>
<dbReference type="Pfam" id="PF01327">
    <property type="entry name" value="Pep_deformylase"/>
    <property type="match status" value="1"/>
</dbReference>
<comment type="catalytic activity">
    <reaction evidence="4">
        <text>N-terminal N-formyl-L-methionyl-[peptide] + H2O = N-terminal L-methionyl-[peptide] + formate</text>
        <dbReference type="Rhea" id="RHEA:24420"/>
        <dbReference type="Rhea" id="RHEA-COMP:10639"/>
        <dbReference type="Rhea" id="RHEA-COMP:10640"/>
        <dbReference type="ChEBI" id="CHEBI:15377"/>
        <dbReference type="ChEBI" id="CHEBI:15740"/>
        <dbReference type="ChEBI" id="CHEBI:49298"/>
        <dbReference type="ChEBI" id="CHEBI:64731"/>
        <dbReference type="EC" id="3.5.1.88"/>
    </reaction>
</comment>
<organism evidence="5 6">
    <name type="scientific">Emticicia aquatilis</name>
    <dbReference type="NCBI Taxonomy" id="1537369"/>
    <lineage>
        <taxon>Bacteria</taxon>
        <taxon>Pseudomonadati</taxon>
        <taxon>Bacteroidota</taxon>
        <taxon>Cytophagia</taxon>
        <taxon>Cytophagales</taxon>
        <taxon>Leadbetterellaceae</taxon>
        <taxon>Emticicia</taxon>
    </lineage>
</organism>
<protein>
    <recommendedName>
        <fullName evidence="4">Peptide deformylase</fullName>
        <shortName evidence="4">PDF</shortName>
        <ecNumber evidence="4">3.5.1.88</ecNumber>
    </recommendedName>
    <alternativeName>
        <fullName evidence="4">Polypeptide deformylase</fullName>
    </alternativeName>
</protein>
<reference evidence="5" key="1">
    <citation type="journal article" date="2014" name="Int. J. Syst. Evol. Microbiol.">
        <title>Complete genome sequence of Corynebacterium casei LMG S-19264T (=DSM 44701T), isolated from a smear-ripened cheese.</title>
        <authorList>
            <consortium name="US DOE Joint Genome Institute (JGI-PGF)"/>
            <person name="Walter F."/>
            <person name="Albersmeier A."/>
            <person name="Kalinowski J."/>
            <person name="Ruckert C."/>
        </authorList>
    </citation>
    <scope>NUCLEOTIDE SEQUENCE</scope>
    <source>
        <strain evidence="5">CGMCC 1.15958</strain>
    </source>
</reference>
<dbReference type="EMBL" id="BMKK01000004">
    <property type="protein sequence ID" value="GGD59512.1"/>
    <property type="molecule type" value="Genomic_DNA"/>
</dbReference>
<dbReference type="PANTHER" id="PTHR10458">
    <property type="entry name" value="PEPTIDE DEFORMYLASE"/>
    <property type="match status" value="1"/>
</dbReference>
<feature type="binding site" evidence="4">
    <location>
        <position position="95"/>
    </location>
    <ligand>
        <name>Fe cation</name>
        <dbReference type="ChEBI" id="CHEBI:24875"/>
    </ligand>
</feature>
<accession>A0A916YSI0</accession>
<comment type="similarity">
    <text evidence="1 4">Belongs to the polypeptide deformylase family.</text>
</comment>
<keyword evidence="6" id="KW-1185">Reference proteome</keyword>
<evidence type="ECO:0000256" key="1">
    <source>
        <dbReference type="ARBA" id="ARBA00010759"/>
    </source>
</evidence>